<organism evidence="7 8">
    <name type="scientific">Penicillium arizonense</name>
    <dbReference type="NCBI Taxonomy" id="1835702"/>
    <lineage>
        <taxon>Eukaryota</taxon>
        <taxon>Fungi</taxon>
        <taxon>Dikarya</taxon>
        <taxon>Ascomycota</taxon>
        <taxon>Pezizomycotina</taxon>
        <taxon>Eurotiomycetes</taxon>
        <taxon>Eurotiomycetidae</taxon>
        <taxon>Eurotiales</taxon>
        <taxon>Aspergillaceae</taxon>
        <taxon>Penicillium</taxon>
    </lineage>
</organism>
<gene>
    <name evidence="7" type="ORF">PENARI_c014G06040</name>
</gene>
<dbReference type="EMBL" id="LXJU01000014">
    <property type="protein sequence ID" value="OGE51178.1"/>
    <property type="molecule type" value="Genomic_DNA"/>
</dbReference>
<evidence type="ECO:0000313" key="7">
    <source>
        <dbReference type="EMBL" id="OGE51178.1"/>
    </source>
</evidence>
<dbReference type="Proteomes" id="UP000177622">
    <property type="component" value="Unassembled WGS sequence"/>
</dbReference>
<evidence type="ECO:0000256" key="2">
    <source>
        <dbReference type="ARBA" id="ARBA00023015"/>
    </source>
</evidence>
<dbReference type="GO" id="GO:0006351">
    <property type="term" value="P:DNA-templated transcription"/>
    <property type="evidence" value="ECO:0007669"/>
    <property type="project" value="InterPro"/>
</dbReference>
<protein>
    <recommendedName>
        <fullName evidence="6">Xylanolytic transcriptional activator regulatory domain-containing protein</fullName>
    </recommendedName>
</protein>
<dbReference type="PANTHER" id="PTHR47171:SF3">
    <property type="entry name" value="FARA-RELATED"/>
    <property type="match status" value="1"/>
</dbReference>
<dbReference type="GeneID" id="34578255"/>
<dbReference type="OrthoDB" id="39175at2759"/>
<dbReference type="RefSeq" id="XP_022486623.1">
    <property type="nucleotide sequence ID" value="XM_022633521.1"/>
</dbReference>
<evidence type="ECO:0000259" key="6">
    <source>
        <dbReference type="SMART" id="SM00906"/>
    </source>
</evidence>
<dbReference type="InterPro" id="IPR007219">
    <property type="entry name" value="XnlR_reg_dom"/>
</dbReference>
<dbReference type="GO" id="GO:0003677">
    <property type="term" value="F:DNA binding"/>
    <property type="evidence" value="ECO:0007669"/>
    <property type="project" value="UniProtKB-KW"/>
</dbReference>
<keyword evidence="3" id="KW-0238">DNA-binding</keyword>
<dbReference type="InterPro" id="IPR052073">
    <property type="entry name" value="Amide_Lactam_Regulators"/>
</dbReference>
<dbReference type="PANTHER" id="PTHR47171">
    <property type="entry name" value="FARA-RELATED"/>
    <property type="match status" value="1"/>
</dbReference>
<evidence type="ECO:0000256" key="3">
    <source>
        <dbReference type="ARBA" id="ARBA00023125"/>
    </source>
</evidence>
<name>A0A1F5LD86_PENAI</name>
<keyword evidence="1" id="KW-0862">Zinc</keyword>
<evidence type="ECO:0000256" key="4">
    <source>
        <dbReference type="ARBA" id="ARBA00023163"/>
    </source>
</evidence>
<reference evidence="7 8" key="1">
    <citation type="journal article" date="2016" name="Sci. Rep.">
        <title>Penicillium arizonense, a new, genome sequenced fungal species, reveals a high chemical diversity in secreted metabolites.</title>
        <authorList>
            <person name="Grijseels S."/>
            <person name="Nielsen J.C."/>
            <person name="Randelovic M."/>
            <person name="Nielsen J."/>
            <person name="Nielsen K.F."/>
            <person name="Workman M."/>
            <person name="Frisvad J.C."/>
        </authorList>
    </citation>
    <scope>NUCLEOTIDE SEQUENCE [LARGE SCALE GENOMIC DNA]</scope>
    <source>
        <strain evidence="7 8">CBS 141311</strain>
    </source>
</reference>
<comment type="caution">
    <text evidence="7">The sequence shown here is derived from an EMBL/GenBank/DDBJ whole genome shotgun (WGS) entry which is preliminary data.</text>
</comment>
<dbReference type="GO" id="GO:0008270">
    <property type="term" value="F:zinc ion binding"/>
    <property type="evidence" value="ECO:0007669"/>
    <property type="project" value="InterPro"/>
</dbReference>
<accession>A0A1F5LD86</accession>
<keyword evidence="8" id="KW-1185">Reference proteome</keyword>
<evidence type="ECO:0000313" key="8">
    <source>
        <dbReference type="Proteomes" id="UP000177622"/>
    </source>
</evidence>
<evidence type="ECO:0000256" key="1">
    <source>
        <dbReference type="ARBA" id="ARBA00022833"/>
    </source>
</evidence>
<keyword evidence="4" id="KW-0804">Transcription</keyword>
<dbReference type="Pfam" id="PF04082">
    <property type="entry name" value="Fungal_trans"/>
    <property type="match status" value="1"/>
</dbReference>
<dbReference type="CDD" id="cd12148">
    <property type="entry name" value="fungal_TF_MHR"/>
    <property type="match status" value="1"/>
</dbReference>
<dbReference type="SMART" id="SM00906">
    <property type="entry name" value="Fungal_trans"/>
    <property type="match status" value="1"/>
</dbReference>
<keyword evidence="2" id="KW-0805">Transcription regulation</keyword>
<proteinExistence type="predicted"/>
<sequence length="462" mass="52598">MHATTPLCKAKVEALADSYFRHLYHRVPVIDRKDLLGKEPSLLVCQSICLIGTLLRHPGIRSPLEDSDEYYCKIKALLFANHEANYHHVLQALCLLVFRNTTPPRALSLDSSYQWLGMAIRLAYQMGLHRESTYSKLENPGSARRIMWSLYAADTLQSACFGRPSGIASSEFDIRLVQLADFELSNIQAELFIEYTKLSIILGRMVDCHNRRSEHSPEDATIILESLQEWISNLPYSLNLYHGTERCPFRRDVYEVHINYFVCIIVFCRLFGQSLTQSTSSAASLLASSCITRLYEEINLRDEINYLMPINNWFLMVGCAPQIHHNATSSGTDQLCVAELHILMDALNYMGLKWPPARTLLGIIERLSTIDSTRPAPFGGTPTTYQDNERVAETGPHRKSSDLLNALFPFPRSLSPRMELIDSNMEDSSEQFAFERLADFGSDELNWIFNQYQSGFIDSLME</sequence>
<dbReference type="AlphaFoldDB" id="A0A1F5LD86"/>
<evidence type="ECO:0000256" key="5">
    <source>
        <dbReference type="ARBA" id="ARBA00023242"/>
    </source>
</evidence>
<keyword evidence="5" id="KW-0539">Nucleus</keyword>
<feature type="domain" description="Xylanolytic transcriptional activator regulatory" evidence="6">
    <location>
        <begin position="112"/>
        <end position="183"/>
    </location>
</feature>